<sequence length="71" mass="7790">MIQVKEFVDTDTSYAEKMANDFLSKLQDDQVINISYGSIMKSTLSGSAYQRSAILIVYKGGAAFEKSEAAN</sequence>
<dbReference type="Pfam" id="PF10957">
    <property type="entry name" value="Spore_Cse60"/>
    <property type="match status" value="1"/>
</dbReference>
<dbReference type="AlphaFoldDB" id="A0A4Q9DNJ2"/>
<protein>
    <submittedName>
        <fullName evidence="1">Sporulation protein Cse60</fullName>
    </submittedName>
</protein>
<dbReference type="EMBL" id="SIRE01000015">
    <property type="protein sequence ID" value="TBL76033.1"/>
    <property type="molecule type" value="Genomic_DNA"/>
</dbReference>
<proteinExistence type="predicted"/>
<organism evidence="1 2">
    <name type="scientific">Paenibacillus thalictri</name>
    <dbReference type="NCBI Taxonomy" id="2527873"/>
    <lineage>
        <taxon>Bacteria</taxon>
        <taxon>Bacillati</taxon>
        <taxon>Bacillota</taxon>
        <taxon>Bacilli</taxon>
        <taxon>Bacillales</taxon>
        <taxon>Paenibacillaceae</taxon>
        <taxon>Paenibacillus</taxon>
    </lineage>
</organism>
<dbReference type="RefSeq" id="WP_131015378.1">
    <property type="nucleotide sequence ID" value="NZ_SIRE01000015.1"/>
</dbReference>
<evidence type="ECO:0000313" key="2">
    <source>
        <dbReference type="Proteomes" id="UP000293142"/>
    </source>
</evidence>
<keyword evidence="2" id="KW-1185">Reference proteome</keyword>
<dbReference type="Proteomes" id="UP000293142">
    <property type="component" value="Unassembled WGS sequence"/>
</dbReference>
<dbReference type="OrthoDB" id="1653053at2"/>
<gene>
    <name evidence="1" type="ORF">EYB31_21005</name>
</gene>
<name>A0A4Q9DNJ2_9BACL</name>
<dbReference type="InterPro" id="IPR020296">
    <property type="entry name" value="Spore_Cse60"/>
</dbReference>
<accession>A0A4Q9DNJ2</accession>
<comment type="caution">
    <text evidence="1">The sequence shown here is derived from an EMBL/GenBank/DDBJ whole genome shotgun (WGS) entry which is preliminary data.</text>
</comment>
<evidence type="ECO:0000313" key="1">
    <source>
        <dbReference type="EMBL" id="TBL76033.1"/>
    </source>
</evidence>
<reference evidence="1 2" key="1">
    <citation type="submission" date="2019-02" db="EMBL/GenBank/DDBJ databases">
        <title>Paenibacillus sp. nov., isolated from surface-sterilized tissue of Thalictrum simplex L.</title>
        <authorList>
            <person name="Tuo L."/>
        </authorList>
    </citation>
    <scope>NUCLEOTIDE SEQUENCE [LARGE SCALE GENOMIC DNA]</scope>
    <source>
        <strain evidence="1 2">N2SHLJ1</strain>
    </source>
</reference>